<dbReference type="SMART" id="SM00310">
    <property type="entry name" value="PTBI"/>
    <property type="match status" value="1"/>
</dbReference>
<keyword evidence="3" id="KW-0519">Myristate</keyword>
<dbReference type="PANTHER" id="PTHR21258:SF55">
    <property type="entry name" value="FI23523P1"/>
    <property type="match status" value="1"/>
</dbReference>
<gene>
    <name evidence="8" type="ORF">CLODIP_2_CD06991</name>
</gene>
<protein>
    <recommendedName>
        <fullName evidence="7">IRS-type PTB domain-containing protein</fullName>
    </recommendedName>
</protein>
<dbReference type="InterPro" id="IPR011993">
    <property type="entry name" value="PH-like_dom_sf"/>
</dbReference>
<keyword evidence="4" id="KW-0472">Membrane</keyword>
<name>A0A8S1C7Y5_9INSE</name>
<keyword evidence="2" id="KW-0597">Phosphoprotein</keyword>
<feature type="domain" description="IRS-type PTB" evidence="7">
    <location>
        <begin position="113"/>
        <end position="216"/>
    </location>
</feature>
<keyword evidence="9" id="KW-1185">Reference proteome</keyword>
<keyword evidence="5" id="KW-0449">Lipoprotein</keyword>
<evidence type="ECO:0000259" key="7">
    <source>
        <dbReference type="PROSITE" id="PS51064"/>
    </source>
</evidence>
<dbReference type="InterPro" id="IPR050996">
    <property type="entry name" value="Docking_Protein_DOK"/>
</dbReference>
<dbReference type="Proteomes" id="UP000494165">
    <property type="component" value="Unassembled WGS sequence"/>
</dbReference>
<feature type="region of interest" description="Disordered" evidence="6">
    <location>
        <begin position="409"/>
        <end position="431"/>
    </location>
</feature>
<evidence type="ECO:0000256" key="1">
    <source>
        <dbReference type="ARBA" id="ARBA00004370"/>
    </source>
</evidence>
<evidence type="ECO:0000256" key="2">
    <source>
        <dbReference type="ARBA" id="ARBA00022553"/>
    </source>
</evidence>
<dbReference type="AlphaFoldDB" id="A0A8S1C7Y5"/>
<dbReference type="Gene3D" id="2.30.29.30">
    <property type="entry name" value="Pleckstrin-homology domain (PH domain)/Phosphotyrosine-binding domain (PTB)"/>
    <property type="match status" value="1"/>
</dbReference>
<dbReference type="GO" id="GO:0005104">
    <property type="term" value="F:fibroblast growth factor receptor binding"/>
    <property type="evidence" value="ECO:0007669"/>
    <property type="project" value="TreeGrafter"/>
</dbReference>
<dbReference type="GO" id="GO:0016020">
    <property type="term" value="C:membrane"/>
    <property type="evidence" value="ECO:0007669"/>
    <property type="project" value="UniProtKB-SubCell"/>
</dbReference>
<evidence type="ECO:0000256" key="5">
    <source>
        <dbReference type="ARBA" id="ARBA00023288"/>
    </source>
</evidence>
<feature type="compositionally biased region" description="Polar residues" evidence="6">
    <location>
        <begin position="413"/>
        <end position="431"/>
    </location>
</feature>
<evidence type="ECO:0000256" key="4">
    <source>
        <dbReference type="ARBA" id="ARBA00023136"/>
    </source>
</evidence>
<dbReference type="InterPro" id="IPR002404">
    <property type="entry name" value="IRS_PTB"/>
</dbReference>
<dbReference type="PANTHER" id="PTHR21258">
    <property type="entry name" value="DOCKING PROTEIN RELATED"/>
    <property type="match status" value="1"/>
</dbReference>
<dbReference type="Pfam" id="PF02174">
    <property type="entry name" value="IRS"/>
    <property type="match status" value="1"/>
</dbReference>
<dbReference type="PROSITE" id="PS51064">
    <property type="entry name" value="IRS_PTB"/>
    <property type="match status" value="1"/>
</dbReference>
<dbReference type="CDD" id="cd01202">
    <property type="entry name" value="PTB_FRS2"/>
    <property type="match status" value="1"/>
</dbReference>
<dbReference type="SUPFAM" id="SSF50729">
    <property type="entry name" value="PH domain-like"/>
    <property type="match status" value="1"/>
</dbReference>
<evidence type="ECO:0000256" key="6">
    <source>
        <dbReference type="SAM" id="MobiDB-lite"/>
    </source>
</evidence>
<sequence>MQEVSRNCKQCKAVVAEVGWVLCCVWSTVSHSRYASPLGLEPIIIVWWPHCLCMFLLRTQTTGGDEISTSNFRVFSTCSITISGKTDALHGAPIAGQVAPPSCWSGWPSGNSAGHHFHSANQQRLFELKDESALDDKWLEVTEQELILYQHAKNPVRWPLRCLRRYGFDLDVFTFESGRRCATGPGIYAFKCQRAEQLFNLLQLNIQTLGPDDTLSRDLPAPTISPPSTLPHNHSFSPMVESLSEPNYLEPLRTSRSVTFDRHSLGMLSPQTPVPVISNRNGSAVYANDIPVGQIVERVPRNSITEELVRTPTTPTAVNIFTEEAHLYMNVGAIVTPEEVVPARAPLQVLEVPEQLDPHFYANLSLELKTLPATETFEEQLSNLIDLEEDDSYMNMEKRVNYIELDYDGGGESSQSTPLSPANSLVSTPTAVNSPKGATGYASIDFDKTAALSSIDQKCLRKTRHNSSITEVLPGE</sequence>
<dbReference type="GO" id="GO:0005068">
    <property type="term" value="F:transmembrane receptor protein tyrosine kinase adaptor activity"/>
    <property type="evidence" value="ECO:0007669"/>
    <property type="project" value="TreeGrafter"/>
</dbReference>
<accession>A0A8S1C7Y5</accession>
<evidence type="ECO:0000256" key="3">
    <source>
        <dbReference type="ARBA" id="ARBA00022707"/>
    </source>
</evidence>
<dbReference type="GO" id="GO:0005737">
    <property type="term" value="C:cytoplasm"/>
    <property type="evidence" value="ECO:0007669"/>
    <property type="project" value="TreeGrafter"/>
</dbReference>
<dbReference type="InterPro" id="IPR038742">
    <property type="entry name" value="FRS2_PTB"/>
</dbReference>
<dbReference type="OrthoDB" id="6279276at2759"/>
<evidence type="ECO:0000313" key="9">
    <source>
        <dbReference type="Proteomes" id="UP000494165"/>
    </source>
</evidence>
<dbReference type="SMART" id="SM01244">
    <property type="entry name" value="IRS"/>
    <property type="match status" value="1"/>
</dbReference>
<proteinExistence type="predicted"/>
<reference evidence="8 9" key="1">
    <citation type="submission" date="2020-04" db="EMBL/GenBank/DDBJ databases">
        <authorList>
            <person name="Alioto T."/>
            <person name="Alioto T."/>
            <person name="Gomez Garrido J."/>
        </authorList>
    </citation>
    <scope>NUCLEOTIDE SEQUENCE [LARGE SCALE GENOMIC DNA]</scope>
</reference>
<organism evidence="8 9">
    <name type="scientific">Cloeon dipterum</name>
    <dbReference type="NCBI Taxonomy" id="197152"/>
    <lineage>
        <taxon>Eukaryota</taxon>
        <taxon>Metazoa</taxon>
        <taxon>Ecdysozoa</taxon>
        <taxon>Arthropoda</taxon>
        <taxon>Hexapoda</taxon>
        <taxon>Insecta</taxon>
        <taxon>Pterygota</taxon>
        <taxon>Palaeoptera</taxon>
        <taxon>Ephemeroptera</taxon>
        <taxon>Pisciforma</taxon>
        <taxon>Baetidae</taxon>
        <taxon>Cloeon</taxon>
    </lineage>
</organism>
<comment type="caution">
    <text evidence="8">The sequence shown here is derived from an EMBL/GenBank/DDBJ whole genome shotgun (WGS) entry which is preliminary data.</text>
</comment>
<dbReference type="GO" id="GO:0008543">
    <property type="term" value="P:fibroblast growth factor receptor signaling pathway"/>
    <property type="evidence" value="ECO:0007669"/>
    <property type="project" value="TreeGrafter"/>
</dbReference>
<comment type="subcellular location">
    <subcellularLocation>
        <location evidence="1">Membrane</location>
    </subcellularLocation>
</comment>
<evidence type="ECO:0000313" key="8">
    <source>
        <dbReference type="EMBL" id="CAB3364034.1"/>
    </source>
</evidence>
<dbReference type="EMBL" id="CADEPI010000014">
    <property type="protein sequence ID" value="CAB3364034.1"/>
    <property type="molecule type" value="Genomic_DNA"/>
</dbReference>